<evidence type="ECO:0000313" key="2">
    <source>
        <dbReference type="EMBL" id="WJZ84636.1"/>
    </source>
</evidence>
<sequence length="87" mass="10188">MRAMLKTTGLPKTYWAEATKTAYYIINRSSSTAIEMKTPMEMWTSKLIDYSFLYIFGCPAYVMYNDQERTKLDPKSKKCIFLGMLME</sequence>
<evidence type="ECO:0000313" key="3">
    <source>
        <dbReference type="Proteomes" id="UP001227230"/>
    </source>
</evidence>
<dbReference type="PANTHER" id="PTHR42648:SF28">
    <property type="entry name" value="TRANSPOSON-ENCODED PROTEIN WITH RIBONUCLEASE H-LIKE AND RETROVIRUS ZINC FINGER-LIKE DOMAINS"/>
    <property type="match status" value="1"/>
</dbReference>
<gene>
    <name evidence="2" type="ORF">VitviT2T_004231</name>
</gene>
<dbReference type="SUPFAM" id="SSF53098">
    <property type="entry name" value="Ribonuclease H-like"/>
    <property type="match status" value="1"/>
</dbReference>
<protein>
    <recommendedName>
        <fullName evidence="1">Retroviral polymerase SH3-like domain-containing protein</fullName>
    </recommendedName>
</protein>
<feature type="domain" description="Retroviral polymerase SH3-like" evidence="1">
    <location>
        <begin position="58"/>
        <end position="84"/>
    </location>
</feature>
<dbReference type="EMBL" id="CP126650">
    <property type="protein sequence ID" value="WJZ84636.1"/>
    <property type="molecule type" value="Genomic_DNA"/>
</dbReference>
<accession>A0ABY9BP80</accession>
<dbReference type="InterPro" id="IPR012337">
    <property type="entry name" value="RNaseH-like_sf"/>
</dbReference>
<dbReference type="InterPro" id="IPR057670">
    <property type="entry name" value="SH3_retrovirus"/>
</dbReference>
<dbReference type="Proteomes" id="UP001227230">
    <property type="component" value="Chromosome 3"/>
</dbReference>
<proteinExistence type="predicted"/>
<reference evidence="2 3" key="1">
    <citation type="journal article" date="2023" name="Hortic Res">
        <title>The complete reference genome for grapevine (Vitis vinifera L.) genetics and breeding.</title>
        <authorList>
            <person name="Shi X."/>
            <person name="Cao S."/>
            <person name="Wang X."/>
            <person name="Huang S."/>
            <person name="Wang Y."/>
            <person name="Liu Z."/>
            <person name="Liu W."/>
            <person name="Leng X."/>
            <person name="Peng Y."/>
            <person name="Wang N."/>
            <person name="Wang Y."/>
            <person name="Ma Z."/>
            <person name="Xu X."/>
            <person name="Zhang F."/>
            <person name="Xue H."/>
            <person name="Zhong H."/>
            <person name="Wang Y."/>
            <person name="Zhang K."/>
            <person name="Velt A."/>
            <person name="Avia K."/>
            <person name="Holtgrawe D."/>
            <person name="Grimplet J."/>
            <person name="Matus J.T."/>
            <person name="Ware D."/>
            <person name="Wu X."/>
            <person name="Wang H."/>
            <person name="Liu C."/>
            <person name="Fang Y."/>
            <person name="Rustenholz C."/>
            <person name="Cheng Z."/>
            <person name="Xiao H."/>
            <person name="Zhou Y."/>
        </authorList>
    </citation>
    <scope>NUCLEOTIDE SEQUENCE [LARGE SCALE GENOMIC DNA]</scope>
    <source>
        <strain evidence="3">cv. Pinot noir / PN40024</strain>
        <tissue evidence="2">Leaf</tissue>
    </source>
</reference>
<dbReference type="PANTHER" id="PTHR42648">
    <property type="entry name" value="TRANSPOSASE, PUTATIVE-RELATED"/>
    <property type="match status" value="1"/>
</dbReference>
<organism evidence="2 3">
    <name type="scientific">Vitis vinifera</name>
    <name type="common">Grape</name>
    <dbReference type="NCBI Taxonomy" id="29760"/>
    <lineage>
        <taxon>Eukaryota</taxon>
        <taxon>Viridiplantae</taxon>
        <taxon>Streptophyta</taxon>
        <taxon>Embryophyta</taxon>
        <taxon>Tracheophyta</taxon>
        <taxon>Spermatophyta</taxon>
        <taxon>Magnoliopsida</taxon>
        <taxon>eudicotyledons</taxon>
        <taxon>Gunneridae</taxon>
        <taxon>Pentapetalae</taxon>
        <taxon>rosids</taxon>
        <taxon>Vitales</taxon>
        <taxon>Vitaceae</taxon>
        <taxon>Viteae</taxon>
        <taxon>Vitis</taxon>
    </lineage>
</organism>
<keyword evidence="3" id="KW-1185">Reference proteome</keyword>
<name>A0ABY9BP80_VITVI</name>
<evidence type="ECO:0000259" key="1">
    <source>
        <dbReference type="Pfam" id="PF25597"/>
    </source>
</evidence>
<dbReference type="Pfam" id="PF25597">
    <property type="entry name" value="SH3_retrovirus"/>
    <property type="match status" value="1"/>
</dbReference>
<dbReference type="InterPro" id="IPR039537">
    <property type="entry name" value="Retrotran_Ty1/copia-like"/>
</dbReference>